<evidence type="ECO:0000259" key="6">
    <source>
        <dbReference type="PROSITE" id="PS50850"/>
    </source>
</evidence>
<dbReference type="Gene3D" id="1.20.1250.20">
    <property type="entry name" value="MFS general substrate transporter like domains"/>
    <property type="match status" value="2"/>
</dbReference>
<feature type="domain" description="Major facilitator superfamily (MFS) profile" evidence="6">
    <location>
        <begin position="17"/>
        <end position="491"/>
    </location>
</feature>
<evidence type="ECO:0000256" key="4">
    <source>
        <dbReference type="ARBA" id="ARBA00023136"/>
    </source>
</evidence>
<feature type="transmembrane region" description="Helical" evidence="5">
    <location>
        <begin position="204"/>
        <end position="222"/>
    </location>
</feature>
<dbReference type="GO" id="GO:0022857">
    <property type="term" value="F:transmembrane transporter activity"/>
    <property type="evidence" value="ECO:0007669"/>
    <property type="project" value="InterPro"/>
</dbReference>
<dbReference type="GO" id="GO:0016020">
    <property type="term" value="C:membrane"/>
    <property type="evidence" value="ECO:0007669"/>
    <property type="project" value="UniProtKB-SubCell"/>
</dbReference>
<keyword evidence="2 5" id="KW-0812">Transmembrane</keyword>
<dbReference type="Pfam" id="PF00083">
    <property type="entry name" value="Sugar_tr"/>
    <property type="match status" value="1"/>
</dbReference>
<protein>
    <submittedName>
        <fullName evidence="7">Inorganic phosphate transporter 1-6</fullName>
    </submittedName>
</protein>
<dbReference type="OrthoDB" id="433512at2759"/>
<feature type="transmembrane region" description="Helical" evidence="5">
    <location>
        <begin position="158"/>
        <end position="184"/>
    </location>
</feature>
<dbReference type="PROSITE" id="PS00217">
    <property type="entry name" value="SUGAR_TRANSPORT_2"/>
    <property type="match status" value="1"/>
</dbReference>
<dbReference type="SUPFAM" id="SSF103473">
    <property type="entry name" value="MFS general substrate transporter"/>
    <property type="match status" value="1"/>
</dbReference>
<dbReference type="PROSITE" id="PS50850">
    <property type="entry name" value="MFS"/>
    <property type="match status" value="1"/>
</dbReference>
<feature type="transmembrane region" description="Helical" evidence="5">
    <location>
        <begin position="98"/>
        <end position="115"/>
    </location>
</feature>
<comment type="subcellular location">
    <subcellularLocation>
        <location evidence="1">Membrane</location>
        <topology evidence="1">Multi-pass membrane protein</topology>
    </subcellularLocation>
</comment>
<evidence type="ECO:0000313" key="7">
    <source>
        <dbReference type="EMBL" id="KIY98746.1"/>
    </source>
</evidence>
<dbReference type="PROSITE" id="PS00216">
    <property type="entry name" value="SUGAR_TRANSPORT_1"/>
    <property type="match status" value="1"/>
</dbReference>
<feature type="transmembrane region" description="Helical" evidence="5">
    <location>
        <begin position="127"/>
        <end position="146"/>
    </location>
</feature>
<evidence type="ECO:0000256" key="5">
    <source>
        <dbReference type="SAM" id="Phobius"/>
    </source>
</evidence>
<dbReference type="KEGG" id="mng:MNEG_9215"/>
<dbReference type="InterPro" id="IPR020846">
    <property type="entry name" value="MFS_dom"/>
</dbReference>
<feature type="transmembrane region" description="Helical" evidence="5">
    <location>
        <begin position="334"/>
        <end position="359"/>
    </location>
</feature>
<dbReference type="EMBL" id="KK102077">
    <property type="protein sequence ID" value="KIY98746.1"/>
    <property type="molecule type" value="Genomic_DNA"/>
</dbReference>
<dbReference type="InterPro" id="IPR036259">
    <property type="entry name" value="MFS_trans_sf"/>
</dbReference>
<feature type="transmembrane region" description="Helical" evidence="5">
    <location>
        <begin position="371"/>
        <end position="392"/>
    </location>
</feature>
<evidence type="ECO:0000256" key="2">
    <source>
        <dbReference type="ARBA" id="ARBA00022692"/>
    </source>
</evidence>
<dbReference type="CDD" id="cd17364">
    <property type="entry name" value="MFS_PhT"/>
    <property type="match status" value="1"/>
</dbReference>
<feature type="transmembrane region" description="Helical" evidence="5">
    <location>
        <begin position="398"/>
        <end position="416"/>
    </location>
</feature>
<feature type="transmembrane region" description="Helical" evidence="5">
    <location>
        <begin position="437"/>
        <end position="457"/>
    </location>
</feature>
<keyword evidence="3 5" id="KW-1133">Transmembrane helix</keyword>
<dbReference type="InterPro" id="IPR005828">
    <property type="entry name" value="MFS_sugar_transport-like"/>
</dbReference>
<feature type="transmembrane region" description="Helical" evidence="5">
    <location>
        <begin position="463"/>
        <end position="486"/>
    </location>
</feature>
<organism evidence="7 8">
    <name type="scientific">Monoraphidium neglectum</name>
    <dbReference type="NCBI Taxonomy" id="145388"/>
    <lineage>
        <taxon>Eukaryota</taxon>
        <taxon>Viridiplantae</taxon>
        <taxon>Chlorophyta</taxon>
        <taxon>core chlorophytes</taxon>
        <taxon>Chlorophyceae</taxon>
        <taxon>CS clade</taxon>
        <taxon>Sphaeropleales</taxon>
        <taxon>Selenastraceae</taxon>
        <taxon>Monoraphidium</taxon>
    </lineage>
</organism>
<keyword evidence="4 5" id="KW-0472">Membrane</keyword>
<dbReference type="InterPro" id="IPR005829">
    <property type="entry name" value="Sugar_transporter_CS"/>
</dbReference>
<evidence type="ECO:0000256" key="3">
    <source>
        <dbReference type="ARBA" id="ARBA00022989"/>
    </source>
</evidence>
<dbReference type="AlphaFoldDB" id="A0A0D2MDA4"/>
<feature type="transmembrane region" description="Helical" evidence="5">
    <location>
        <begin position="288"/>
        <end position="306"/>
    </location>
</feature>
<dbReference type="RefSeq" id="XP_013897766.1">
    <property type="nucleotide sequence ID" value="XM_014042312.1"/>
</dbReference>
<name>A0A0D2MDA4_9CHLO</name>
<sequence>MFHELNHAKFGWFHVKAILISGVGFFTDAYDLYTVGLISQMIAYARFPDHLNAKGAYGSLPTNYDLVVKGTALIGTLVGQVVFGLLGDKFGRKAPYGWTLIIMIVTTVGCAAGTWGTPATFMGVFAMWRFLLGIGIGGDYPLSAVITSEYTPRHMRGAMMAAVFAMQGIGFLAASIVAVIVVVAFQSAIDSCTAGEACMPLDHAWRIIVAIGVIPAIATYYLRTRLPETPRFTAHVEKDLTKAEADMVSVFNNTDEFRKLEKKTDVATDNDAITFRDFKNFLSIRRNAMWLFGTCSTWFLLDIAYYCQNLFTPKVVGDIGYSVSVKPGGTGRDIYHAVYASTTGTAIIILMGLVPGYFVTIATIEKLGRKTIQFMGFIMMTILLVICSAAWVPLREKAIWAFIVIYALTFFFANFGPNTTTFIVPGECFPTKYRATCHGLSAAWGKAGAIVGVYGFGSVNDLYGTQLCLGLLAIFMALGTVCTVFIPETRGFSLEELNEEQVPKHVNLAEQGTKQAVN</sequence>
<feature type="transmembrane region" description="Helical" evidence="5">
    <location>
        <begin position="66"/>
        <end position="86"/>
    </location>
</feature>
<dbReference type="PANTHER" id="PTHR24064">
    <property type="entry name" value="SOLUTE CARRIER FAMILY 22 MEMBER"/>
    <property type="match status" value="1"/>
</dbReference>
<evidence type="ECO:0000256" key="1">
    <source>
        <dbReference type="ARBA" id="ARBA00004141"/>
    </source>
</evidence>
<dbReference type="Proteomes" id="UP000054498">
    <property type="component" value="Unassembled WGS sequence"/>
</dbReference>
<evidence type="ECO:0000313" key="8">
    <source>
        <dbReference type="Proteomes" id="UP000054498"/>
    </source>
</evidence>
<gene>
    <name evidence="7" type="ORF">MNEG_9215</name>
</gene>
<keyword evidence="8" id="KW-1185">Reference proteome</keyword>
<dbReference type="GeneID" id="25742090"/>
<accession>A0A0D2MDA4</accession>
<proteinExistence type="predicted"/>
<reference evidence="7 8" key="1">
    <citation type="journal article" date="2013" name="BMC Genomics">
        <title>Reconstruction of the lipid metabolism for the microalga Monoraphidium neglectum from its genome sequence reveals characteristics suitable for biofuel production.</title>
        <authorList>
            <person name="Bogen C."/>
            <person name="Al-Dilaimi A."/>
            <person name="Albersmeier A."/>
            <person name="Wichmann J."/>
            <person name="Grundmann M."/>
            <person name="Rupp O."/>
            <person name="Lauersen K.J."/>
            <person name="Blifernez-Klassen O."/>
            <person name="Kalinowski J."/>
            <person name="Goesmann A."/>
            <person name="Mussgnug J.H."/>
            <person name="Kruse O."/>
        </authorList>
    </citation>
    <scope>NUCLEOTIDE SEQUENCE [LARGE SCALE GENOMIC DNA]</scope>
    <source>
        <strain evidence="7 8">SAG 48.87</strain>
    </source>
</reference>